<evidence type="ECO:0000256" key="3">
    <source>
        <dbReference type="ARBA" id="ARBA00022771"/>
    </source>
</evidence>
<evidence type="ECO:0000256" key="1">
    <source>
        <dbReference type="ARBA" id="ARBA00022723"/>
    </source>
</evidence>
<dbReference type="PANTHER" id="PTHR24379">
    <property type="entry name" value="KRAB AND ZINC FINGER DOMAIN-CONTAINING"/>
    <property type="match status" value="1"/>
</dbReference>
<feature type="region of interest" description="Disordered" evidence="6">
    <location>
        <begin position="183"/>
        <end position="227"/>
    </location>
</feature>
<feature type="region of interest" description="Disordered" evidence="6">
    <location>
        <begin position="1"/>
        <end position="27"/>
    </location>
</feature>
<accession>A0A6A4S727</accession>
<evidence type="ECO:0000256" key="2">
    <source>
        <dbReference type="ARBA" id="ARBA00022737"/>
    </source>
</evidence>
<dbReference type="SUPFAM" id="SSF57667">
    <property type="entry name" value="beta-beta-alpha zinc fingers"/>
    <property type="match status" value="3"/>
</dbReference>
<evidence type="ECO:0000313" key="9">
    <source>
        <dbReference type="Proteomes" id="UP000438429"/>
    </source>
</evidence>
<reference evidence="8 9" key="1">
    <citation type="submission" date="2019-06" db="EMBL/GenBank/DDBJ databases">
        <title>Draft genomes of female and male turbot (Scophthalmus maximus).</title>
        <authorList>
            <person name="Xu H."/>
            <person name="Xu X.-W."/>
            <person name="Shao C."/>
            <person name="Chen S."/>
        </authorList>
    </citation>
    <scope>NUCLEOTIDE SEQUENCE [LARGE SCALE GENOMIC DNA]</scope>
    <source>
        <strain evidence="8">Ysfricsl-2016a</strain>
        <tissue evidence="8">Blood</tissue>
    </source>
</reference>
<evidence type="ECO:0000256" key="6">
    <source>
        <dbReference type="SAM" id="MobiDB-lite"/>
    </source>
</evidence>
<feature type="domain" description="C2H2-type" evidence="7">
    <location>
        <begin position="960"/>
        <end position="987"/>
    </location>
</feature>
<dbReference type="FunFam" id="3.30.160.60:FF:000065">
    <property type="entry name" value="B-cell CLL/lymphoma 6, member B"/>
    <property type="match status" value="1"/>
</dbReference>
<dbReference type="PANTHER" id="PTHR24379:SF121">
    <property type="entry name" value="C2H2-TYPE DOMAIN-CONTAINING PROTEIN"/>
    <property type="match status" value="1"/>
</dbReference>
<dbReference type="AlphaFoldDB" id="A0A6A4S727"/>
<feature type="domain" description="C2H2-type" evidence="7">
    <location>
        <begin position="1022"/>
        <end position="1049"/>
    </location>
</feature>
<feature type="domain" description="C2H2-type" evidence="7">
    <location>
        <begin position="904"/>
        <end position="931"/>
    </location>
</feature>
<feature type="domain" description="C2H2-type" evidence="7">
    <location>
        <begin position="988"/>
        <end position="1015"/>
    </location>
</feature>
<feature type="compositionally biased region" description="Basic and acidic residues" evidence="6">
    <location>
        <begin position="773"/>
        <end position="788"/>
    </location>
</feature>
<feature type="compositionally biased region" description="Basic and acidic residues" evidence="6">
    <location>
        <begin position="810"/>
        <end position="820"/>
    </location>
</feature>
<dbReference type="Proteomes" id="UP000438429">
    <property type="component" value="Unassembled WGS sequence"/>
</dbReference>
<evidence type="ECO:0000313" key="8">
    <source>
        <dbReference type="EMBL" id="KAF0028907.1"/>
    </source>
</evidence>
<comment type="caution">
    <text evidence="8">The sequence shown here is derived from an EMBL/GenBank/DDBJ whole genome shotgun (WGS) entry which is preliminary data.</text>
</comment>
<keyword evidence="1" id="KW-0479">Metal-binding</keyword>
<evidence type="ECO:0000259" key="7">
    <source>
        <dbReference type="PROSITE" id="PS50157"/>
    </source>
</evidence>
<proteinExistence type="predicted"/>
<protein>
    <recommendedName>
        <fullName evidence="7">C2H2-type domain-containing protein</fullName>
    </recommendedName>
</protein>
<dbReference type="Gene3D" id="3.30.160.60">
    <property type="entry name" value="Classic Zinc Finger"/>
    <property type="match status" value="4"/>
</dbReference>
<feature type="region of interest" description="Disordered" evidence="6">
    <location>
        <begin position="488"/>
        <end position="514"/>
    </location>
</feature>
<name>A0A6A4S727_SCOMX</name>
<dbReference type="InterPro" id="IPR013087">
    <property type="entry name" value="Znf_C2H2_type"/>
</dbReference>
<dbReference type="GO" id="GO:0008270">
    <property type="term" value="F:zinc ion binding"/>
    <property type="evidence" value="ECO:0007669"/>
    <property type="project" value="UniProtKB-KW"/>
</dbReference>
<gene>
    <name evidence="8" type="ORF">F2P81_018012</name>
</gene>
<keyword evidence="2" id="KW-0677">Repeat</keyword>
<feature type="compositionally biased region" description="Basic and acidic residues" evidence="6">
    <location>
        <begin position="139"/>
        <end position="150"/>
    </location>
</feature>
<dbReference type="EMBL" id="VEVO01000016">
    <property type="protein sequence ID" value="KAF0028907.1"/>
    <property type="molecule type" value="Genomic_DNA"/>
</dbReference>
<organism evidence="8 9">
    <name type="scientific">Scophthalmus maximus</name>
    <name type="common">Turbot</name>
    <name type="synonym">Psetta maxima</name>
    <dbReference type="NCBI Taxonomy" id="52904"/>
    <lineage>
        <taxon>Eukaryota</taxon>
        <taxon>Metazoa</taxon>
        <taxon>Chordata</taxon>
        <taxon>Craniata</taxon>
        <taxon>Vertebrata</taxon>
        <taxon>Euteleostomi</taxon>
        <taxon>Actinopterygii</taxon>
        <taxon>Neopterygii</taxon>
        <taxon>Teleostei</taxon>
        <taxon>Neoteleostei</taxon>
        <taxon>Acanthomorphata</taxon>
        <taxon>Carangaria</taxon>
        <taxon>Pleuronectiformes</taxon>
        <taxon>Pleuronectoidei</taxon>
        <taxon>Scophthalmidae</taxon>
        <taxon>Scophthalmus</taxon>
    </lineage>
</organism>
<feature type="region of interest" description="Disordered" evidence="6">
    <location>
        <begin position="745"/>
        <end position="835"/>
    </location>
</feature>
<feature type="compositionally biased region" description="Polar residues" evidence="6">
    <location>
        <begin position="347"/>
        <end position="360"/>
    </location>
</feature>
<dbReference type="PROSITE" id="PS50157">
    <property type="entry name" value="ZINC_FINGER_C2H2_2"/>
    <property type="match status" value="5"/>
</dbReference>
<feature type="compositionally biased region" description="Low complexity" evidence="6">
    <location>
        <begin position="753"/>
        <end position="767"/>
    </location>
</feature>
<sequence length="1061" mass="120236">MIFQVGQHLQPDQQPEAESAVRKHSPPVSARTIVGDTQRVRGGDMELDTMSKTDILRAIIAEKLTTAAQEILAVVERTVAGYEEEASGFRREIDRQRRQLELLLPAPDIKLEATDEEQQFPVSQPGPAEASVVGGGGGERPEEQEQHKYELSTSQRDKRKRQSAEEDGIVNILCYTGEFMELEQEEEEQAAAATPTREQEPVTELDGVRALRSRPPTVQSDRQSAGRLQISKPQNLVDLRIRILGDSGIEVLSTNVYKMCPLQELQCPRGLRETDFLDLLRSTFPQLAGDKPIDIFTTDRSRRLMPLRVKRLTPEMIYRASGHSTLYIRLKDQEELQSFDEFHPSQTNVAAPVSPSSLDQTRVESDCRTTPGRSRVSEPGDCIDFKLRIIEDPQVKILSKDVNEKYPLQELQCPGGLRESDFLDLLRSTFPQLAGDKPFDLFTANRCRKLHPLRVKALTPEEVLRTIKSSSRSFLYIRLKPLDELQITGKDLPSPSDETSRNTSVSSEKTGAATSPRSHVHFRIWILEDSQISLLSKRVFQNSVVQNMTVPLSLQETDFLELLRSTFPQLAGDKPIEVFRADKSKRLRSLRVNALTPEVIQRSMGPGGPHALYIRLKRSLGRLRTSDRRRHVDLKIYIVEDSQMKVLPAKMYKKYPMQELQCPRGMSETDFLDLLRSTFPQLAAYKRFDFFTTDRSRRLLPLRVETLAPEEINRNIWSNGCSALYIQLKASEEAQASGETLHQIDGATDRPATSDQTIHTSTSTSQQTGGGDVKIEVDSDKDYERSESRGLWPRLVPESKRDEMDEEVNDGARKPERPDENLSNEEPEGMKRRRRAIPSFARGSTGRAPLFCKVCRFLRGNVSFLTKHSWSHVDDPRRLCGVCGKRSASVEELRRHLQGHQKTHSCHTCGKSFLSTAGLRGHVARCKGEKLIKCNICHKAYTENRELINHMLVHTAEKPHHCDVCQKTYVSKKRLRLHRATHAVQGRFSCSVCAKSYLSLRSLSHHALTHSARSATGRERKQACGICGKKFRLVQRLQLHVRNHGVERQREVLAKVKCGDI</sequence>
<dbReference type="PROSITE" id="PS00028">
    <property type="entry name" value="ZINC_FINGER_C2H2_1"/>
    <property type="match status" value="3"/>
</dbReference>
<feature type="domain" description="C2H2-type" evidence="7">
    <location>
        <begin position="932"/>
        <end position="959"/>
    </location>
</feature>
<keyword evidence="3 5" id="KW-0863">Zinc-finger</keyword>
<dbReference type="Pfam" id="PF00096">
    <property type="entry name" value="zf-C2H2"/>
    <property type="match status" value="1"/>
</dbReference>
<keyword evidence="4" id="KW-0862">Zinc</keyword>
<evidence type="ECO:0000256" key="5">
    <source>
        <dbReference type="PROSITE-ProRule" id="PRU00042"/>
    </source>
</evidence>
<feature type="region of interest" description="Disordered" evidence="6">
    <location>
        <begin position="116"/>
        <end position="164"/>
    </location>
</feature>
<dbReference type="SMART" id="SM00355">
    <property type="entry name" value="ZnF_C2H2"/>
    <property type="match status" value="6"/>
</dbReference>
<dbReference type="InterPro" id="IPR036236">
    <property type="entry name" value="Znf_C2H2_sf"/>
</dbReference>
<feature type="compositionally biased region" description="Polar residues" evidence="6">
    <location>
        <begin position="501"/>
        <end position="514"/>
    </location>
</feature>
<evidence type="ECO:0000256" key="4">
    <source>
        <dbReference type="ARBA" id="ARBA00022833"/>
    </source>
</evidence>
<feature type="region of interest" description="Disordered" evidence="6">
    <location>
        <begin position="347"/>
        <end position="375"/>
    </location>
</feature>